<accession>D5G8H7</accession>
<evidence type="ECO:0000313" key="2">
    <source>
        <dbReference type="Proteomes" id="UP000006911"/>
    </source>
</evidence>
<dbReference type="Proteomes" id="UP000006911">
    <property type="component" value="Unassembled WGS sequence"/>
</dbReference>
<dbReference type="HOGENOM" id="CLU_2623785_0_0_1"/>
<sequence length="78" mass="8230">MNSHSSNNSGNFSSSATIIATVVRKSASACAFSNLLFRKPSQANILPSALNIPLDCGRLARSETRLCEPSGIHCDSCC</sequence>
<organism evidence="1 2">
    <name type="scientific">Tuber melanosporum (strain Mel28)</name>
    <name type="common">Perigord black truffle</name>
    <dbReference type="NCBI Taxonomy" id="656061"/>
    <lineage>
        <taxon>Eukaryota</taxon>
        <taxon>Fungi</taxon>
        <taxon>Dikarya</taxon>
        <taxon>Ascomycota</taxon>
        <taxon>Pezizomycotina</taxon>
        <taxon>Pezizomycetes</taxon>
        <taxon>Pezizales</taxon>
        <taxon>Tuberaceae</taxon>
        <taxon>Tuber</taxon>
    </lineage>
</organism>
<keyword evidence="2" id="KW-1185">Reference proteome</keyword>
<evidence type="ECO:0000313" key="1">
    <source>
        <dbReference type="EMBL" id="CAZ80824.1"/>
    </source>
</evidence>
<dbReference type="EMBL" id="FN430046">
    <property type="protein sequence ID" value="CAZ80824.1"/>
    <property type="molecule type" value="Genomic_DNA"/>
</dbReference>
<dbReference type="InParanoid" id="D5G8H7"/>
<dbReference type="AlphaFoldDB" id="D5G8H7"/>
<dbReference type="KEGG" id="tml:GSTUM_00002878001"/>
<gene>
    <name evidence="1" type="ORF">GSTUM_00002878001</name>
</gene>
<name>D5G8H7_TUBMM</name>
<proteinExistence type="predicted"/>
<protein>
    <submittedName>
        <fullName evidence="1">(Perigord truffle) hypothetical protein</fullName>
    </submittedName>
</protein>
<reference evidence="1 2" key="1">
    <citation type="journal article" date="2010" name="Nature">
        <title>Perigord black truffle genome uncovers evolutionary origins and mechanisms of symbiosis.</title>
        <authorList>
            <person name="Martin F."/>
            <person name="Kohler A."/>
            <person name="Murat C."/>
            <person name="Balestrini R."/>
            <person name="Coutinho P.M."/>
            <person name="Jaillon O."/>
            <person name="Montanini B."/>
            <person name="Morin E."/>
            <person name="Noel B."/>
            <person name="Percudani R."/>
            <person name="Porcel B."/>
            <person name="Rubini A."/>
            <person name="Amicucci A."/>
            <person name="Amselem J."/>
            <person name="Anthouard V."/>
            <person name="Arcioni S."/>
            <person name="Artiguenave F."/>
            <person name="Aury J.M."/>
            <person name="Ballario P."/>
            <person name="Bolchi A."/>
            <person name="Brenna A."/>
            <person name="Brun A."/>
            <person name="Buee M."/>
            <person name="Cantarel B."/>
            <person name="Chevalier G."/>
            <person name="Couloux A."/>
            <person name="Da Silva C."/>
            <person name="Denoeud F."/>
            <person name="Duplessis S."/>
            <person name="Ghignone S."/>
            <person name="Hilselberger B."/>
            <person name="Iotti M."/>
            <person name="Marcais B."/>
            <person name="Mello A."/>
            <person name="Miranda M."/>
            <person name="Pacioni G."/>
            <person name="Quesneville H."/>
            <person name="Riccioni C."/>
            <person name="Ruotolo R."/>
            <person name="Splivallo R."/>
            <person name="Stocchi V."/>
            <person name="Tisserant E."/>
            <person name="Viscomi A.R."/>
            <person name="Zambonelli A."/>
            <person name="Zampieri E."/>
            <person name="Henrissat B."/>
            <person name="Lebrun M.H."/>
            <person name="Paolocci F."/>
            <person name="Bonfante P."/>
            <person name="Ottonello S."/>
            <person name="Wincker P."/>
        </authorList>
    </citation>
    <scope>NUCLEOTIDE SEQUENCE [LARGE SCALE GENOMIC DNA]</scope>
    <source>
        <strain evidence="1 2">Mel28</strain>
    </source>
</reference>